<dbReference type="EMBL" id="BAABJP010000051">
    <property type="protein sequence ID" value="GAA5172534.1"/>
    <property type="molecule type" value="Genomic_DNA"/>
</dbReference>
<dbReference type="RefSeq" id="WP_185065211.1">
    <property type="nucleotide sequence ID" value="NZ_BAABJP010000051.1"/>
</dbReference>
<reference evidence="5" key="1">
    <citation type="journal article" date="2019" name="Int. J. Syst. Evol. Microbiol.">
        <title>The Global Catalogue of Microorganisms (GCM) 10K type strain sequencing project: providing services to taxonomists for standard genome sequencing and annotation.</title>
        <authorList>
            <consortium name="The Broad Institute Genomics Platform"/>
            <consortium name="The Broad Institute Genome Sequencing Center for Infectious Disease"/>
            <person name="Wu L."/>
            <person name="Ma J."/>
        </authorList>
    </citation>
    <scope>NUCLEOTIDE SEQUENCE [LARGE SCALE GENOMIC DNA]</scope>
    <source>
        <strain evidence="5">JCM 18303</strain>
    </source>
</reference>
<feature type="domain" description="IrrE N-terminal-like" evidence="2">
    <location>
        <begin position="217"/>
        <end position="277"/>
    </location>
</feature>
<evidence type="ECO:0000259" key="2">
    <source>
        <dbReference type="Pfam" id="PF06114"/>
    </source>
</evidence>
<evidence type="ECO:0008006" key="6">
    <source>
        <dbReference type="Google" id="ProtNLM"/>
    </source>
</evidence>
<dbReference type="InterPro" id="IPR010359">
    <property type="entry name" value="IrrE_HExxH"/>
</dbReference>
<dbReference type="InterPro" id="IPR013610">
    <property type="entry name" value="ArdC_N"/>
</dbReference>
<comment type="caution">
    <text evidence="4">The sequence shown here is derived from an EMBL/GenBank/DDBJ whole genome shotgun (WGS) entry which is preliminary data.</text>
</comment>
<evidence type="ECO:0000256" key="1">
    <source>
        <dbReference type="SAM" id="MobiDB-lite"/>
    </source>
</evidence>
<evidence type="ECO:0000259" key="3">
    <source>
        <dbReference type="Pfam" id="PF08401"/>
    </source>
</evidence>
<name>A0ABP9R737_9PSEU</name>
<evidence type="ECO:0000313" key="5">
    <source>
        <dbReference type="Proteomes" id="UP001428817"/>
    </source>
</evidence>
<dbReference type="Pfam" id="PF06114">
    <property type="entry name" value="Peptidase_M78"/>
    <property type="match status" value="1"/>
</dbReference>
<evidence type="ECO:0000313" key="4">
    <source>
        <dbReference type="EMBL" id="GAA5172534.1"/>
    </source>
</evidence>
<gene>
    <name evidence="4" type="ORF">GCM10023321_72510</name>
</gene>
<feature type="compositionally biased region" description="Low complexity" evidence="1">
    <location>
        <begin position="1"/>
        <end position="12"/>
    </location>
</feature>
<feature type="compositionally biased region" description="Basic residues" evidence="1">
    <location>
        <begin position="13"/>
        <end position="23"/>
    </location>
</feature>
<accession>A0ABP9R737</accession>
<feature type="domain" description="N-terminal" evidence="3">
    <location>
        <begin position="57"/>
        <end position="128"/>
    </location>
</feature>
<dbReference type="Proteomes" id="UP001428817">
    <property type="component" value="Unassembled WGS sequence"/>
</dbReference>
<dbReference type="Pfam" id="PF08401">
    <property type="entry name" value="ArdcN"/>
    <property type="match status" value="1"/>
</dbReference>
<protein>
    <recommendedName>
        <fullName evidence="6">Antirestriction protein ArdC</fullName>
    </recommendedName>
</protein>
<proteinExistence type="predicted"/>
<organism evidence="4 5">
    <name type="scientific">Pseudonocardia eucalypti</name>
    <dbReference type="NCBI Taxonomy" id="648755"/>
    <lineage>
        <taxon>Bacteria</taxon>
        <taxon>Bacillati</taxon>
        <taxon>Actinomycetota</taxon>
        <taxon>Actinomycetes</taxon>
        <taxon>Pseudonocardiales</taxon>
        <taxon>Pseudonocardiaceae</taxon>
        <taxon>Pseudonocardia</taxon>
    </lineage>
</organism>
<feature type="region of interest" description="Disordered" evidence="1">
    <location>
        <begin position="1"/>
        <end position="33"/>
    </location>
</feature>
<sequence length="325" mass="36035">MTSATRTRATRSTTRKPHPRTRAGRPASPADEAARTAQIEELNTQLRDAVNALVSDDAWRDMLRFTARFHRYSLNNMLLLWAQAQHRGTVLSAVMGYRSWQAVDRQVRKGERGYKVIAPIRRRLTEEEAAQLGPRGYDATGRPALAVRGFRVETVFDIAQTDGEPLPTVAAPAELAGDGPVGLFDRVAELVNARGYTLTREQPLSSPDAYGEVGYAHRVVRVRADVEPAQACKTLIHELGHITADHEHRRDTSRDQRETEAESIAYIVAAAHGLDTAGYSAPYVARWSNGDPELMRTAAEHVHRAAHTILTELDPTTDREPTPHS</sequence>
<keyword evidence="5" id="KW-1185">Reference proteome</keyword>